<evidence type="ECO:0000256" key="3">
    <source>
        <dbReference type="ARBA" id="ARBA00023237"/>
    </source>
</evidence>
<accession>A0A2N5WY91</accession>
<sequence>MPIEISYLYADDRNSVNARIVLGSVDSTWSIAVWGRNLTDENYGLTGEDIYGSYGVVDTLPRTYGIELGYRF</sequence>
<dbReference type="InterPro" id="IPR036942">
    <property type="entry name" value="Beta-barrel_TonB_sf"/>
</dbReference>
<protein>
    <recommendedName>
        <fullName evidence="6">TonB-dependent receptor-like beta-barrel domain-containing protein</fullName>
    </recommendedName>
</protein>
<evidence type="ECO:0000256" key="2">
    <source>
        <dbReference type="ARBA" id="ARBA00023136"/>
    </source>
</evidence>
<gene>
    <name evidence="4" type="ORF">C0039_17930</name>
</gene>
<keyword evidence="2" id="KW-0472">Membrane</keyword>
<name>A0A2N5WY91_9GAMM</name>
<keyword evidence="5" id="KW-1185">Reference proteome</keyword>
<evidence type="ECO:0000256" key="1">
    <source>
        <dbReference type="ARBA" id="ARBA00004442"/>
    </source>
</evidence>
<comment type="caution">
    <text evidence="4">The sequence shown here is derived from an EMBL/GenBank/DDBJ whole genome shotgun (WGS) entry which is preliminary data.</text>
</comment>
<comment type="subcellular location">
    <subcellularLocation>
        <location evidence="1">Cell outer membrane</location>
    </subcellularLocation>
</comment>
<dbReference type="SUPFAM" id="SSF56935">
    <property type="entry name" value="Porins"/>
    <property type="match status" value="1"/>
</dbReference>
<dbReference type="GO" id="GO:0009279">
    <property type="term" value="C:cell outer membrane"/>
    <property type="evidence" value="ECO:0007669"/>
    <property type="project" value="UniProtKB-SubCell"/>
</dbReference>
<organism evidence="4 5">
    <name type="scientific">Pseudohalioglobus lutimaris</name>
    <dbReference type="NCBI Taxonomy" id="1737061"/>
    <lineage>
        <taxon>Bacteria</taxon>
        <taxon>Pseudomonadati</taxon>
        <taxon>Pseudomonadota</taxon>
        <taxon>Gammaproteobacteria</taxon>
        <taxon>Cellvibrionales</taxon>
        <taxon>Halieaceae</taxon>
        <taxon>Pseudohalioglobus</taxon>
    </lineage>
</organism>
<evidence type="ECO:0000313" key="4">
    <source>
        <dbReference type="EMBL" id="PLW67213.1"/>
    </source>
</evidence>
<keyword evidence="3" id="KW-0998">Cell outer membrane</keyword>
<dbReference type="AlphaFoldDB" id="A0A2N5WY91"/>
<dbReference type="Proteomes" id="UP000235005">
    <property type="component" value="Unassembled WGS sequence"/>
</dbReference>
<dbReference type="EMBL" id="PKUS01000033">
    <property type="protein sequence ID" value="PLW67213.1"/>
    <property type="molecule type" value="Genomic_DNA"/>
</dbReference>
<evidence type="ECO:0000313" key="5">
    <source>
        <dbReference type="Proteomes" id="UP000235005"/>
    </source>
</evidence>
<proteinExistence type="predicted"/>
<evidence type="ECO:0008006" key="6">
    <source>
        <dbReference type="Google" id="ProtNLM"/>
    </source>
</evidence>
<reference evidence="4 5" key="1">
    <citation type="submission" date="2018-01" db="EMBL/GenBank/DDBJ databases">
        <title>The draft genome sequence of Halioglobus lutimaris HF004.</title>
        <authorList>
            <person name="Du Z.-J."/>
            <person name="Shi M.-J."/>
        </authorList>
    </citation>
    <scope>NUCLEOTIDE SEQUENCE [LARGE SCALE GENOMIC DNA]</scope>
    <source>
        <strain evidence="4 5">HF004</strain>
    </source>
</reference>
<dbReference type="Gene3D" id="2.40.170.20">
    <property type="entry name" value="TonB-dependent receptor, beta-barrel domain"/>
    <property type="match status" value="1"/>
</dbReference>